<dbReference type="EMBL" id="JABFTP020000165">
    <property type="protein sequence ID" value="KAL3284148.1"/>
    <property type="molecule type" value="Genomic_DNA"/>
</dbReference>
<reference evidence="1 2" key="1">
    <citation type="journal article" date="2021" name="BMC Biol.">
        <title>Horizontally acquired antibacterial genes associated with adaptive radiation of ladybird beetles.</title>
        <authorList>
            <person name="Li H.S."/>
            <person name="Tang X.F."/>
            <person name="Huang Y.H."/>
            <person name="Xu Z.Y."/>
            <person name="Chen M.L."/>
            <person name="Du X.Y."/>
            <person name="Qiu B.Y."/>
            <person name="Chen P.T."/>
            <person name="Zhang W."/>
            <person name="Slipinski A."/>
            <person name="Escalona H.E."/>
            <person name="Waterhouse R.M."/>
            <person name="Zwick A."/>
            <person name="Pang H."/>
        </authorList>
    </citation>
    <scope>NUCLEOTIDE SEQUENCE [LARGE SCALE GENOMIC DNA]</scope>
    <source>
        <strain evidence="1">SYSU2018</strain>
    </source>
</reference>
<dbReference type="Proteomes" id="UP001516400">
    <property type="component" value="Unassembled WGS sequence"/>
</dbReference>
<name>A0ABD2NZS5_9CUCU</name>
<keyword evidence="2" id="KW-1185">Reference proteome</keyword>
<protein>
    <submittedName>
        <fullName evidence="1">Uncharacterized protein</fullName>
    </submittedName>
</protein>
<accession>A0ABD2NZS5</accession>
<sequence>MEMDYWRRSCGLTRLDRIKNTEIRERAEVDLDIKDTIEAKRLEWYGHLRRMTQERLHLRIWKWQHREKKKRGLNLIDISDLLEEGNSDDDSNQTHVDVIMMPPSNANGEEMGMKIRFVLLIYLARNYQHLQKFIQIIGIEMTN</sequence>
<gene>
    <name evidence="1" type="ORF">HHI36_018316</name>
</gene>
<evidence type="ECO:0000313" key="1">
    <source>
        <dbReference type="EMBL" id="KAL3284148.1"/>
    </source>
</evidence>
<dbReference type="AlphaFoldDB" id="A0ABD2NZS5"/>
<comment type="caution">
    <text evidence="1">The sequence shown here is derived from an EMBL/GenBank/DDBJ whole genome shotgun (WGS) entry which is preliminary data.</text>
</comment>
<proteinExistence type="predicted"/>
<evidence type="ECO:0000313" key="2">
    <source>
        <dbReference type="Proteomes" id="UP001516400"/>
    </source>
</evidence>
<organism evidence="1 2">
    <name type="scientific">Cryptolaemus montrouzieri</name>
    <dbReference type="NCBI Taxonomy" id="559131"/>
    <lineage>
        <taxon>Eukaryota</taxon>
        <taxon>Metazoa</taxon>
        <taxon>Ecdysozoa</taxon>
        <taxon>Arthropoda</taxon>
        <taxon>Hexapoda</taxon>
        <taxon>Insecta</taxon>
        <taxon>Pterygota</taxon>
        <taxon>Neoptera</taxon>
        <taxon>Endopterygota</taxon>
        <taxon>Coleoptera</taxon>
        <taxon>Polyphaga</taxon>
        <taxon>Cucujiformia</taxon>
        <taxon>Coccinelloidea</taxon>
        <taxon>Coccinellidae</taxon>
        <taxon>Scymninae</taxon>
        <taxon>Scymnini</taxon>
        <taxon>Cryptolaemus</taxon>
    </lineage>
</organism>